<reference evidence="2 3" key="1">
    <citation type="submission" date="2016-05" db="EMBL/GenBank/DDBJ databases">
        <title>Genome sequencing reveals origins of a unique bacterial endosymbiosis in the earliest lineages of terrestrial Fungi.</title>
        <authorList>
            <consortium name="DOE Joint Genome Institute"/>
            <person name="Uehling J."/>
            <person name="Gryganskyi A."/>
            <person name="Hameed K."/>
            <person name="Tschaplinski T."/>
            <person name="Misztal P."/>
            <person name="Wu S."/>
            <person name="Desiro A."/>
            <person name="Vande Pol N."/>
            <person name="Du Z.-Y."/>
            <person name="Zienkiewicz A."/>
            <person name="Zienkiewicz K."/>
            <person name="Morin E."/>
            <person name="Tisserant E."/>
            <person name="Splivallo R."/>
            <person name="Hainaut M."/>
            <person name="Henrissat B."/>
            <person name="Ohm R."/>
            <person name="Kuo A."/>
            <person name="Yan J."/>
            <person name="Lipzen A."/>
            <person name="Nolan M."/>
            <person name="Labutti K."/>
            <person name="Barry K."/>
            <person name="Goldstein A."/>
            <person name="Labbe J."/>
            <person name="Schadt C."/>
            <person name="Tuskan G."/>
            <person name="Grigoriev I."/>
            <person name="Martin F."/>
            <person name="Vilgalys R."/>
            <person name="Bonito G."/>
        </authorList>
    </citation>
    <scope>NUCLEOTIDE SEQUENCE [LARGE SCALE GENOMIC DNA]</scope>
    <source>
        <strain evidence="2 3">AG-77</strain>
    </source>
</reference>
<dbReference type="EMBL" id="KV442015">
    <property type="protein sequence ID" value="OAQ35191.1"/>
    <property type="molecule type" value="Genomic_DNA"/>
</dbReference>
<feature type="compositionally biased region" description="Polar residues" evidence="1">
    <location>
        <begin position="13"/>
        <end position="39"/>
    </location>
</feature>
<evidence type="ECO:0000313" key="3">
    <source>
        <dbReference type="Proteomes" id="UP000078512"/>
    </source>
</evidence>
<keyword evidence="3" id="KW-1185">Reference proteome</keyword>
<evidence type="ECO:0000313" key="2">
    <source>
        <dbReference type="EMBL" id="OAQ35191.1"/>
    </source>
</evidence>
<dbReference type="Proteomes" id="UP000078512">
    <property type="component" value="Unassembled WGS sequence"/>
</dbReference>
<organism evidence="2 3">
    <name type="scientific">Linnemannia elongata AG-77</name>
    <dbReference type="NCBI Taxonomy" id="1314771"/>
    <lineage>
        <taxon>Eukaryota</taxon>
        <taxon>Fungi</taxon>
        <taxon>Fungi incertae sedis</taxon>
        <taxon>Mucoromycota</taxon>
        <taxon>Mortierellomycotina</taxon>
        <taxon>Mortierellomycetes</taxon>
        <taxon>Mortierellales</taxon>
        <taxon>Mortierellaceae</taxon>
        <taxon>Linnemannia</taxon>
    </lineage>
</organism>
<sequence>MGCGWPGFHEESSALSGGPSSDFANSAQSGCFLSESGSSPCGLKNEEYKKPR</sequence>
<dbReference type="AlphaFoldDB" id="A0A197KET8"/>
<name>A0A197KET8_9FUNG</name>
<gene>
    <name evidence="2" type="ORF">K457DRAFT_133034</name>
</gene>
<protein>
    <submittedName>
        <fullName evidence="2">Uncharacterized protein</fullName>
    </submittedName>
</protein>
<proteinExistence type="predicted"/>
<feature type="region of interest" description="Disordered" evidence="1">
    <location>
        <begin position="1"/>
        <end position="52"/>
    </location>
</feature>
<accession>A0A197KET8</accession>
<evidence type="ECO:0000256" key="1">
    <source>
        <dbReference type="SAM" id="MobiDB-lite"/>
    </source>
</evidence>